<dbReference type="InterPro" id="IPR018119">
    <property type="entry name" value="Strictosidine_synth_cons-reg"/>
</dbReference>
<feature type="transmembrane region" description="Helical" evidence="6">
    <location>
        <begin position="40"/>
        <end position="58"/>
    </location>
</feature>
<keyword evidence="6" id="KW-1133">Transmembrane helix</keyword>
<reference evidence="8" key="1">
    <citation type="journal article" date="2020" name="Plant Biotechnol. J.">
        <title>The pomegranate (Punica granatum L.) draft genome dissects genetic divergence between soft- and hard-seeded cultivars.</title>
        <authorList>
            <person name="Luo X."/>
            <person name="Li H."/>
            <person name="Wu Z."/>
            <person name="Yao W."/>
            <person name="Zhao P."/>
            <person name="Cao D."/>
            <person name="Yu H."/>
            <person name="Li K."/>
            <person name="Poudel K."/>
            <person name="Zhao D."/>
            <person name="Zhang F."/>
            <person name="Xia X."/>
            <person name="Chen L."/>
            <person name="Wang Q."/>
            <person name="Jing D."/>
            <person name="Cao S."/>
        </authorList>
    </citation>
    <scope>NUCLEOTIDE SEQUENCE [LARGE SCALE GENOMIC DNA]</scope>
    <source>
        <strain evidence="8">cv. Tunisia</strain>
    </source>
</reference>
<keyword evidence="4" id="KW-0926">Vacuole</keyword>
<dbReference type="PANTHER" id="PTHR10426">
    <property type="entry name" value="STRICTOSIDINE SYNTHASE-RELATED"/>
    <property type="match status" value="1"/>
</dbReference>
<dbReference type="Gene3D" id="2.120.10.30">
    <property type="entry name" value="TolB, C-terminal domain"/>
    <property type="match status" value="1"/>
</dbReference>
<feature type="domain" description="Strictosidine synthase conserved region" evidence="7">
    <location>
        <begin position="187"/>
        <end position="273"/>
    </location>
</feature>
<dbReference type="GO" id="GO:0005773">
    <property type="term" value="C:vacuole"/>
    <property type="evidence" value="ECO:0007669"/>
    <property type="project" value="UniProtKB-SubCell"/>
</dbReference>
<sequence length="397" mass="44519">MTSVFLHRITNELPSNMSDSTTASRAPQLPGNKHHLWRPFAFLLILFPILPAIFLFHLDSLDPAELPLHELTDRPPVVAQRVNSHMLDGSERLGEPKLPGPEDIAYDPESGIIYTGCADGWVRRVRLNDSTVEEWVNTGGRPLGLVLGPHKEVIVTDTEKGLLRLSENGTVELLTDEAEGVKFKLADGVDVAEDGTIYFTDASYKYGLNEATRDLLEGRPHGRLMSYCQKTKQTNVLVRDLYFANGVAVSPNQEFVVFCETNMNRCKKYYISGMKSGTVDEFIDHLPGMPDNIRYDGEGHYWIALTKGNTNTFTWELVLKYPFIRKALWILQKYLSLPYQGNGGALMVDLEGNLIAHYYDSRCTLVTGCLKIGNHLYCGSLIHAYITRLDLTLHGAL</sequence>
<evidence type="ECO:0000256" key="4">
    <source>
        <dbReference type="ARBA" id="ARBA00022554"/>
    </source>
</evidence>
<dbReference type="Pfam" id="PF03088">
    <property type="entry name" value="Str_synth"/>
    <property type="match status" value="1"/>
</dbReference>
<evidence type="ECO:0000259" key="7">
    <source>
        <dbReference type="Pfam" id="PF03088"/>
    </source>
</evidence>
<name>A0A6P8DZM0_PUNGR</name>
<organism evidence="8 9">
    <name type="scientific">Punica granatum</name>
    <name type="common">Pomegranate</name>
    <dbReference type="NCBI Taxonomy" id="22663"/>
    <lineage>
        <taxon>Eukaryota</taxon>
        <taxon>Viridiplantae</taxon>
        <taxon>Streptophyta</taxon>
        <taxon>Embryophyta</taxon>
        <taxon>Tracheophyta</taxon>
        <taxon>Spermatophyta</taxon>
        <taxon>Magnoliopsida</taxon>
        <taxon>eudicotyledons</taxon>
        <taxon>Gunneridae</taxon>
        <taxon>Pentapetalae</taxon>
        <taxon>rosids</taxon>
        <taxon>malvids</taxon>
        <taxon>Myrtales</taxon>
        <taxon>Lythraceae</taxon>
        <taxon>Punica</taxon>
    </lineage>
</organism>
<dbReference type="PANTHER" id="PTHR10426:SF88">
    <property type="entry name" value="ADIPOCYTE PLASMA MEMBRANE-ASSOCIATED PROTEIN HEMOMUCIN-RELATED"/>
    <property type="match status" value="1"/>
</dbReference>
<evidence type="ECO:0000256" key="2">
    <source>
        <dbReference type="ARBA" id="ARBA00009191"/>
    </source>
</evidence>
<dbReference type="AlphaFoldDB" id="A0A6P8DZM0"/>
<dbReference type="SUPFAM" id="SSF63829">
    <property type="entry name" value="Calcium-dependent phosphotriesterase"/>
    <property type="match status" value="1"/>
</dbReference>
<evidence type="ECO:0000256" key="3">
    <source>
        <dbReference type="ARBA" id="ARBA00022553"/>
    </source>
</evidence>
<keyword evidence="6" id="KW-0812">Transmembrane</keyword>
<dbReference type="InterPro" id="IPR011042">
    <property type="entry name" value="6-blade_b-propeller_TolB-like"/>
</dbReference>
<proteinExistence type="inferred from homology"/>
<keyword evidence="8" id="KW-1185">Reference proteome</keyword>
<keyword evidence="6" id="KW-0472">Membrane</keyword>
<comment type="subcellular location">
    <subcellularLocation>
        <location evidence="1">Vacuole</location>
    </subcellularLocation>
</comment>
<evidence type="ECO:0000256" key="6">
    <source>
        <dbReference type="SAM" id="Phobius"/>
    </source>
</evidence>
<keyword evidence="3" id="KW-0597">Phosphoprotein</keyword>
<evidence type="ECO:0000256" key="5">
    <source>
        <dbReference type="ARBA" id="ARBA00023180"/>
    </source>
</evidence>
<accession>A0A6P8DZM0</accession>
<dbReference type="OrthoDB" id="5307922at2759"/>
<dbReference type="RefSeq" id="XP_031399774.1">
    <property type="nucleotide sequence ID" value="XM_031543914.1"/>
</dbReference>
<evidence type="ECO:0000313" key="9">
    <source>
        <dbReference type="RefSeq" id="XP_031399774.1"/>
    </source>
</evidence>
<dbReference type="GO" id="GO:0016787">
    <property type="term" value="F:hydrolase activity"/>
    <property type="evidence" value="ECO:0007669"/>
    <property type="project" value="TreeGrafter"/>
</dbReference>
<dbReference type="Proteomes" id="UP000515151">
    <property type="component" value="Chromosome 6"/>
</dbReference>
<gene>
    <name evidence="9" type="primary">LOC116210105</name>
</gene>
<comment type="similarity">
    <text evidence="2">Belongs to the strictosidine synthase family.</text>
</comment>
<dbReference type="GeneID" id="116210105"/>
<evidence type="ECO:0000313" key="8">
    <source>
        <dbReference type="Proteomes" id="UP000515151"/>
    </source>
</evidence>
<evidence type="ECO:0000256" key="1">
    <source>
        <dbReference type="ARBA" id="ARBA00004116"/>
    </source>
</evidence>
<protein>
    <submittedName>
        <fullName evidence="9">Protein STRICTOSIDINE SYNTHASE-LIKE 5-like</fullName>
    </submittedName>
</protein>
<keyword evidence="5" id="KW-0325">Glycoprotein</keyword>
<dbReference type="GO" id="GO:0012505">
    <property type="term" value="C:endomembrane system"/>
    <property type="evidence" value="ECO:0007669"/>
    <property type="project" value="TreeGrafter"/>
</dbReference>
<reference evidence="9" key="2">
    <citation type="submission" date="2025-08" db="UniProtKB">
        <authorList>
            <consortium name="RefSeq"/>
        </authorList>
    </citation>
    <scope>IDENTIFICATION</scope>
    <source>
        <tissue evidence="9">Leaf</tissue>
    </source>
</reference>
<dbReference type="Pfam" id="PF20067">
    <property type="entry name" value="SSL_N"/>
    <property type="match status" value="1"/>
</dbReference>